<keyword evidence="4" id="KW-1185">Reference proteome</keyword>
<dbReference type="RefSeq" id="WP_258542459.1">
    <property type="nucleotide sequence ID" value="NZ_OU015584.1"/>
</dbReference>
<proteinExistence type="predicted"/>
<dbReference type="InterPro" id="IPR051685">
    <property type="entry name" value="Ycf3/AcsC/BcsC/TPR_MFPF"/>
</dbReference>
<dbReference type="PANTHER" id="PTHR44943:SF8">
    <property type="entry name" value="TPR REPEAT-CONTAINING PROTEIN MJ0263"/>
    <property type="match status" value="1"/>
</dbReference>
<reference evidence="3" key="1">
    <citation type="submission" date="2021-04" db="EMBL/GenBank/DDBJ databases">
        <authorList>
            <person name="Rodrigo-Torres L."/>
            <person name="Arahal R. D."/>
            <person name="Lucena T."/>
        </authorList>
    </citation>
    <scope>NUCLEOTIDE SEQUENCE</scope>
    <source>
        <strain evidence="3">AS29M-1</strain>
    </source>
</reference>
<name>A0A916JNA0_9FLAO</name>
<evidence type="ECO:0000313" key="4">
    <source>
        <dbReference type="Proteomes" id="UP000683507"/>
    </source>
</evidence>
<dbReference type="InterPro" id="IPR011990">
    <property type="entry name" value="TPR-like_helical_dom_sf"/>
</dbReference>
<evidence type="ECO:0000256" key="1">
    <source>
        <dbReference type="ARBA" id="ARBA00022737"/>
    </source>
</evidence>
<dbReference type="Pfam" id="PF13432">
    <property type="entry name" value="TPR_16"/>
    <property type="match status" value="2"/>
</dbReference>
<keyword evidence="1" id="KW-0677">Repeat</keyword>
<protein>
    <submittedName>
        <fullName evidence="3">Photosystem I assembly protein Ycf3</fullName>
    </submittedName>
</protein>
<dbReference type="PANTHER" id="PTHR44943">
    <property type="entry name" value="CELLULOSE SYNTHASE OPERON PROTEIN C"/>
    <property type="match status" value="1"/>
</dbReference>
<gene>
    <name evidence="3" type="primary">ycf3_6</name>
    <name evidence="3" type="ORF">CRYO30217_02228</name>
</gene>
<dbReference type="Pfam" id="PF13414">
    <property type="entry name" value="TPR_11"/>
    <property type="match status" value="1"/>
</dbReference>
<sequence>MKNTILTLGVVALSSVTFGQKLKLTEAAVAYNGVAKTMWMMNPDGVQPAKSSIIEAKEAIDAAYAEYEEKGSAHNLKKSKDEAKLFYYRGVIYLEYPMIMAVSKDEEALKEMEANQEKYEGIPFNSLKKSLEIDDYYEDDISEKMNMYRGLALQGGNQMFNDGKYEEAFASYAGAVEMSEVIGYKDTIAMFNAGLSADKLDNYDDAIKYYGMAAENNYGGSDIYRNIIQVLNRKNGGPSDEAYTYIEKAKAKYPGDINIIIEEFNYHNSKGDADKAQAALQAAIDKDPNNPIFHYSIGATFDEMANAKHEAGDHEGAKLYVEKAIEAYKKAIEIDPNYADAYYNMGVLYNNESYSLTNQIKNIEDVAIYNEKLKESKDLLREAIPYLEKSHELTPTDANTLKLLKSIYFTLEMNDEYQVVADKLKDLGQ</sequence>
<accession>A0A916JNA0</accession>
<dbReference type="Proteomes" id="UP000683507">
    <property type="component" value="Chromosome"/>
</dbReference>
<evidence type="ECO:0000313" key="3">
    <source>
        <dbReference type="EMBL" id="CAG5083550.1"/>
    </source>
</evidence>
<keyword evidence="2" id="KW-0802">TPR repeat</keyword>
<dbReference type="KEGG" id="ptan:CRYO30217_02228"/>
<dbReference type="AlphaFoldDB" id="A0A916JNA0"/>
<dbReference type="EMBL" id="OU015584">
    <property type="protein sequence ID" value="CAG5083550.1"/>
    <property type="molecule type" value="Genomic_DNA"/>
</dbReference>
<dbReference type="SUPFAM" id="SSF48452">
    <property type="entry name" value="TPR-like"/>
    <property type="match status" value="2"/>
</dbReference>
<evidence type="ECO:0000256" key="2">
    <source>
        <dbReference type="ARBA" id="ARBA00022803"/>
    </source>
</evidence>
<dbReference type="InterPro" id="IPR019734">
    <property type="entry name" value="TPR_rpt"/>
</dbReference>
<dbReference type="Gene3D" id="1.25.40.10">
    <property type="entry name" value="Tetratricopeptide repeat domain"/>
    <property type="match status" value="3"/>
</dbReference>
<organism evidence="3 4">
    <name type="scientific">Parvicella tangerina</name>
    <dbReference type="NCBI Taxonomy" id="2829795"/>
    <lineage>
        <taxon>Bacteria</taxon>
        <taxon>Pseudomonadati</taxon>
        <taxon>Bacteroidota</taxon>
        <taxon>Flavobacteriia</taxon>
        <taxon>Flavobacteriales</taxon>
        <taxon>Parvicellaceae</taxon>
        <taxon>Parvicella</taxon>
    </lineage>
</organism>
<dbReference type="SMART" id="SM00028">
    <property type="entry name" value="TPR"/>
    <property type="match status" value="3"/>
</dbReference>